<dbReference type="InterPro" id="IPR025960">
    <property type="entry name" value="RVT_N"/>
</dbReference>
<dbReference type="AlphaFoldDB" id="A0A3B8CLA0"/>
<feature type="domain" description="Group II intron maturase-specific" evidence="1">
    <location>
        <begin position="309"/>
        <end position="388"/>
    </location>
</feature>
<evidence type="ECO:0000313" key="3">
    <source>
        <dbReference type="EMBL" id="AYJ22315.1"/>
    </source>
</evidence>
<proteinExistence type="predicted"/>
<reference evidence="3" key="1">
    <citation type="submission" date="2018-07" db="EMBL/GenBank/DDBJ databases">
        <authorList>
            <person name="Cremen M.C."/>
            <person name="Leliaert F."/>
            <person name="West J."/>
            <person name="Lam D.W."/>
            <person name="Shimada S."/>
            <person name="Lopez-Bautista J.M."/>
            <person name="Verbruggen H."/>
        </authorList>
    </citation>
    <scope>NUCLEOTIDE SEQUENCE</scope>
</reference>
<feature type="domain" description="Reverse transcriptase N-terminal" evidence="2">
    <location>
        <begin position="10"/>
        <end position="61"/>
    </location>
</feature>
<sequence length="436" mass="53703">MSNHNFKKFISWIVYSKKLLKLQSRIYIAARENKNRKVRNLSRLLIRSRSFQLIIIRQILKYQFNQTSFFDVPFYFKKLNILKIQFEFLKLIDTEYQYFIRIKIDEILWTLALLPINELEKKNCFFSANINANTLNIYFKFCSIFKNSFIEWIGFNKIENFLSKENKIWILNNVLIEKKFFLKWLTYCKNKKIYQNKLSNNKYFIDNEIYIISENSITLEKILYNFSIFGILNNQKICIVEYANILIISSYSFSNLNLTQKIIKNFLKFKGLNLKTYYITNLNKGFNFLGWHFSKKNQKFEVEISKENIKSHQLEIKKYLKSSINIPIDKAIFRLNKKIFLWQKYYCYSIKLTKIWNELNNYLFWRIWRWIKKRHRNKGFKWLYKRYWIKNKSNKWIFSNNNQVLFFYKNKKLFNSKQFNNLNSKSQIRKYWKNQI</sequence>
<geneLocation type="chloroplast" evidence="3"/>
<evidence type="ECO:0000259" key="2">
    <source>
        <dbReference type="Pfam" id="PF13655"/>
    </source>
</evidence>
<protein>
    <recommendedName>
        <fullName evidence="4">Group II intron maturase-specific domain-containing protein</fullName>
    </recommendedName>
</protein>
<reference evidence="3" key="2">
    <citation type="journal article" date="2019" name="Mol. Phylogenet. Evol.">
        <title>Reassessment of the classification of bryopsidales (chlorophyta) based on chloroplast phylogenomic analyses.</title>
        <authorList>
            <person name="Cremen M.C."/>
            <person name="Leliaert F."/>
            <person name="West J."/>
            <person name="Lam D.W."/>
            <person name="Shimada S."/>
            <person name="Lopez-Bautista J.M."/>
            <person name="Verbruggen H."/>
        </authorList>
    </citation>
    <scope>NUCLEOTIDE SEQUENCE</scope>
</reference>
<organism evidence="3">
    <name type="scientific">Avrainvillea sp. HV04061</name>
    <dbReference type="NCBI Taxonomy" id="2364086"/>
    <lineage>
        <taxon>Eukaryota</taxon>
        <taxon>Viridiplantae</taxon>
        <taxon>Chlorophyta</taxon>
        <taxon>core chlorophytes</taxon>
        <taxon>Ulvophyceae</taxon>
        <taxon>TCBD clade</taxon>
        <taxon>Bryopsidales</taxon>
        <taxon>Halimedineae</taxon>
        <taxon>Dichotomosiphonaceae</taxon>
        <taxon>Avrainvillea</taxon>
    </lineage>
</organism>
<name>A0A3B8CLA0_9CHLO</name>
<dbReference type="InterPro" id="IPR013597">
    <property type="entry name" value="Mat_intron_G2"/>
</dbReference>
<accession>A0A3B8CLA0</accession>
<dbReference type="EMBL" id="MH591114">
    <property type="protein sequence ID" value="AYJ22315.1"/>
    <property type="molecule type" value="Genomic_DNA"/>
</dbReference>
<dbReference type="Pfam" id="PF13655">
    <property type="entry name" value="RVT_N"/>
    <property type="match status" value="1"/>
</dbReference>
<dbReference type="Pfam" id="PF08388">
    <property type="entry name" value="GIIM"/>
    <property type="match status" value="1"/>
</dbReference>
<gene>
    <name evidence="3" type="primary">orf436</name>
</gene>
<evidence type="ECO:0008006" key="4">
    <source>
        <dbReference type="Google" id="ProtNLM"/>
    </source>
</evidence>
<evidence type="ECO:0000259" key="1">
    <source>
        <dbReference type="Pfam" id="PF08388"/>
    </source>
</evidence>
<keyword evidence="3" id="KW-0150">Chloroplast</keyword>
<keyword evidence="3" id="KW-0934">Plastid</keyword>